<dbReference type="RefSeq" id="WP_237362267.1">
    <property type="nucleotide sequence ID" value="NZ_CAKLDM010000002.1"/>
</dbReference>
<feature type="domain" description="Solute-binding protein family 3/N-terminal" evidence="1">
    <location>
        <begin position="36"/>
        <end position="248"/>
    </location>
</feature>
<evidence type="ECO:0000259" key="1">
    <source>
        <dbReference type="Pfam" id="PF00497"/>
    </source>
</evidence>
<organism evidence="2 3">
    <name type="scientific">Vibrio marisflavi CECT 7928</name>
    <dbReference type="NCBI Taxonomy" id="634439"/>
    <lineage>
        <taxon>Bacteria</taxon>
        <taxon>Pseudomonadati</taxon>
        <taxon>Pseudomonadota</taxon>
        <taxon>Gammaproteobacteria</taxon>
        <taxon>Vibrionales</taxon>
        <taxon>Vibrionaceae</taxon>
        <taxon>Vibrio</taxon>
    </lineage>
</organism>
<dbReference type="PANTHER" id="PTHR38834">
    <property type="entry name" value="PERIPLASMIC SUBSTRATE BINDING PROTEIN FAMILY 3"/>
    <property type="match status" value="1"/>
</dbReference>
<sequence length="258" mass="29701">MCRLHRYLGKLYLVFLTLLVVTSSHIIYAETIRLANGEWPPFQSQHLKHSGFISHIISEAFAAEGIKVEFEYLPWKRGYRSARYGELDGTFVWGKTPERAELFYYSDVVINLTTSVMHQADKEIYWDNVEDLGKYRIGGVIGYDYELSQYETSGVIEIKRQTKLEGALKMLARDRFDIVFADIDVGLYTANQLGLKGKIVASDKKINANKPFYLLISKKTPNGIELIEAFNRGLNKINQSGLFEQFQEANRRGEYFLK</sequence>
<keyword evidence="3" id="KW-1185">Reference proteome</keyword>
<proteinExistence type="predicted"/>
<accession>A0ABM9A581</accession>
<name>A0ABM9A581_9VIBR</name>
<evidence type="ECO:0000313" key="2">
    <source>
        <dbReference type="EMBL" id="CAH0540283.1"/>
    </source>
</evidence>
<dbReference type="Proteomes" id="UP000838748">
    <property type="component" value="Unassembled WGS sequence"/>
</dbReference>
<gene>
    <name evidence="2" type="ORF">VMF7928_02728</name>
</gene>
<dbReference type="Pfam" id="PF00497">
    <property type="entry name" value="SBP_bac_3"/>
    <property type="match status" value="1"/>
</dbReference>
<protein>
    <recommendedName>
        <fullName evidence="1">Solute-binding protein family 3/N-terminal domain-containing protein</fullName>
    </recommendedName>
</protein>
<dbReference type="EMBL" id="CAKLDM010000002">
    <property type="protein sequence ID" value="CAH0540283.1"/>
    <property type="molecule type" value="Genomic_DNA"/>
</dbReference>
<dbReference type="Gene3D" id="3.40.190.10">
    <property type="entry name" value="Periplasmic binding protein-like II"/>
    <property type="match status" value="2"/>
</dbReference>
<dbReference type="SUPFAM" id="SSF53850">
    <property type="entry name" value="Periplasmic binding protein-like II"/>
    <property type="match status" value="1"/>
</dbReference>
<dbReference type="PANTHER" id="PTHR38834:SF3">
    <property type="entry name" value="SOLUTE-BINDING PROTEIN FAMILY 3_N-TERMINAL DOMAIN-CONTAINING PROTEIN"/>
    <property type="match status" value="1"/>
</dbReference>
<comment type="caution">
    <text evidence="2">The sequence shown here is derived from an EMBL/GenBank/DDBJ whole genome shotgun (WGS) entry which is preliminary data.</text>
</comment>
<reference evidence="2" key="1">
    <citation type="submission" date="2021-11" db="EMBL/GenBank/DDBJ databases">
        <authorList>
            <person name="Rodrigo-Torres L."/>
            <person name="Arahal R. D."/>
            <person name="Lucena T."/>
        </authorList>
    </citation>
    <scope>NUCLEOTIDE SEQUENCE</scope>
    <source>
        <strain evidence="2">CECT 7928</strain>
    </source>
</reference>
<dbReference type="InterPro" id="IPR001638">
    <property type="entry name" value="Solute-binding_3/MltF_N"/>
</dbReference>
<evidence type="ECO:0000313" key="3">
    <source>
        <dbReference type="Proteomes" id="UP000838748"/>
    </source>
</evidence>